<keyword evidence="3" id="KW-1133">Transmembrane helix</keyword>
<gene>
    <name evidence="4" type="ORF">AB4Y30_14690</name>
</gene>
<keyword evidence="1" id="KW-0175">Coiled coil</keyword>
<feature type="coiled-coil region" evidence="1">
    <location>
        <begin position="233"/>
        <end position="306"/>
    </location>
</feature>
<sequence>MSITEKKNQIINLTYHGDLVQVYVDRENMKIIDDVQLDELSKEDSLFFPLESFEYEEQGLRLDYKAPQTFKMLKNIAFTGKEQFQKIVQQILTVEKLAGTPYTPLVTKENIFVDDVNTVKFAFRGLRMVTTNIEITRSDIFNDCKTIICELFKVHFNNEHILHQLHQCTHAEELLHIINNFSDSNQTNEHNQDFQPLKEKNEKQLKSKTTKLVLLVGIIGILIGIGITYMTKISSLNDKIENQEAMLEKQEAAVEQFEAEIVNFEQNAQVKEEILSAYHAIVNDDVEAAIKTLESIENKDEETEKLLLSQYKQSGTVESLTKALAMSTEENESDIIRRLAVLGNEEANKIVLDYESNNPQILAEQAYLGENHETVLQIADERKDNQRIVYLATRSLLKLKRPDDALKLAQQLDNKALQKESLQLKKKQINDDDKLEDDEKKKQLEAVDKSIEKLDE</sequence>
<evidence type="ECO:0000256" key="3">
    <source>
        <dbReference type="SAM" id="Phobius"/>
    </source>
</evidence>
<dbReference type="EMBL" id="CP162599">
    <property type="protein sequence ID" value="XDK32249.1"/>
    <property type="molecule type" value="Genomic_DNA"/>
</dbReference>
<feature type="region of interest" description="Disordered" evidence="2">
    <location>
        <begin position="427"/>
        <end position="456"/>
    </location>
</feature>
<keyword evidence="3" id="KW-0812">Transmembrane</keyword>
<evidence type="ECO:0000256" key="1">
    <source>
        <dbReference type="SAM" id="Coils"/>
    </source>
</evidence>
<protein>
    <submittedName>
        <fullName evidence="4">Type VII secretion protein EssB/YukC</fullName>
    </submittedName>
</protein>
<dbReference type="InterPro" id="IPR018778">
    <property type="entry name" value="T7SS_EssB"/>
</dbReference>
<feature type="compositionally biased region" description="Basic and acidic residues" evidence="2">
    <location>
        <begin position="428"/>
        <end position="456"/>
    </location>
</feature>
<dbReference type="RefSeq" id="WP_368652970.1">
    <property type="nucleotide sequence ID" value="NZ_CP162599.1"/>
</dbReference>
<proteinExistence type="predicted"/>
<organism evidence="4">
    <name type="scientific">Ornithinibacillus sp. 4-3</name>
    <dbReference type="NCBI Taxonomy" id="3231488"/>
    <lineage>
        <taxon>Bacteria</taxon>
        <taxon>Bacillati</taxon>
        <taxon>Bacillota</taxon>
        <taxon>Bacilli</taxon>
        <taxon>Bacillales</taxon>
        <taxon>Bacillaceae</taxon>
        <taxon>Ornithinibacillus</taxon>
    </lineage>
</organism>
<dbReference type="Pfam" id="PF10140">
    <property type="entry name" value="YukC"/>
    <property type="match status" value="1"/>
</dbReference>
<evidence type="ECO:0000256" key="2">
    <source>
        <dbReference type="SAM" id="MobiDB-lite"/>
    </source>
</evidence>
<dbReference type="Gene3D" id="1.10.510.10">
    <property type="entry name" value="Transferase(Phosphotransferase) domain 1"/>
    <property type="match status" value="1"/>
</dbReference>
<dbReference type="AlphaFoldDB" id="A0AB39HPM3"/>
<evidence type="ECO:0000313" key="4">
    <source>
        <dbReference type="EMBL" id="XDK32249.1"/>
    </source>
</evidence>
<feature type="transmembrane region" description="Helical" evidence="3">
    <location>
        <begin position="212"/>
        <end position="230"/>
    </location>
</feature>
<accession>A0AB39HPM3</accession>
<keyword evidence="3" id="KW-0472">Membrane</keyword>
<reference evidence="4" key="1">
    <citation type="submission" date="2024-07" db="EMBL/GenBank/DDBJ databases">
        <title>Halotolerant mesophilic bacterium Ornithinibacillus sp. 4-3, sp. nov., isolated from soil.</title>
        <authorList>
            <person name="Sidarenka A.V."/>
            <person name="Guliayeva D.E."/>
            <person name="Leanovich S.I."/>
            <person name="Hileuskaya K.S."/>
            <person name="Akhremchuk A.E."/>
            <person name="Sikolenko M.A."/>
            <person name="Valentovich L.N."/>
        </authorList>
    </citation>
    <scope>NUCLEOTIDE SEQUENCE</scope>
    <source>
        <strain evidence="4">4-3</strain>
    </source>
</reference>
<name>A0AB39HPM3_9BACI</name>